<feature type="domain" description="Pre-mRNA-splicing factor SLU7" evidence="11">
    <location>
        <begin position="201"/>
        <end position="468"/>
    </location>
</feature>
<evidence type="ECO:0000256" key="1">
    <source>
        <dbReference type="ARBA" id="ARBA00004123"/>
    </source>
</evidence>
<dbReference type="EMBL" id="OA564718">
    <property type="protein sequence ID" value="CAD7195344.1"/>
    <property type="molecule type" value="Genomic_DNA"/>
</dbReference>
<evidence type="ECO:0000256" key="9">
    <source>
        <dbReference type="SAM" id="Coils"/>
    </source>
</evidence>
<evidence type="ECO:0000256" key="4">
    <source>
        <dbReference type="ARBA" id="ARBA00022664"/>
    </source>
</evidence>
<dbReference type="PANTHER" id="PTHR12942">
    <property type="entry name" value="STEP II SPLICING FACTOR SLU7"/>
    <property type="match status" value="1"/>
</dbReference>
<dbReference type="Pfam" id="PF11708">
    <property type="entry name" value="Slu7"/>
    <property type="match status" value="1"/>
</dbReference>
<evidence type="ECO:0000256" key="5">
    <source>
        <dbReference type="ARBA" id="ARBA00022728"/>
    </source>
</evidence>
<dbReference type="GO" id="GO:0030628">
    <property type="term" value="F:pre-mRNA 3'-splice site binding"/>
    <property type="evidence" value="ECO:0007669"/>
    <property type="project" value="UniProtKB-UniRule"/>
</dbReference>
<sequence length="642" mass="73655">MCISTLRDYSNESALISSQVVPPKATTMAATQNVPVSEILRNKTQLEDDEPKKKSREDWRKAKELEEARKAGTAPAAVDEEGKDINPHIPQYISAAPWYFGSKGPTLKHQRPQPEKQREYSRLDEWYRRGVDTELVDSNIKQDGRDLNLRQTSNQMHLVLGVYSSPVASLVLTDSSQLTSDSQHLGHGIAPDEFIQRDLSMDYDGKRDRWAGYDPSEHKAIIEEYQKVEEAKRQLRAEKLNANIEGEEEEEVRTLNPKTVFPLTYPKAEELDKEDEDKYVDEVDMPGTKVDSKQRITVRNLRIREDTAKYLRNLDPNSAYYDPKTRSMRDNPYVGVSEQDVDYGGENFVRFSGDTQKHSVAQLFAWEAYEKGVDVHLLAEPTKLEMLQHEYDKKKDQFKSQVQGNILDKYGGAEHLQAPPKSLLLAQTEDYVEYSRYGKIVKGQEKQIIRSKYEEDVLINNHATVWGSFWSNGRWGYKCCYSFVKNSYCTGDAGKSSGESSGVANNAPPASVEAVSRSQISDREDSGSSSESDSSHGEVEGGSSRKRKNRKKKKDKKRRRKENKKKIKVKKMAEEETDQEKLHKALEQEEENQKEAQRLLSIDERKRPYNSMFEVKKPTDEEIEAYLMMRKRDEDPMAQFMG</sequence>
<evidence type="ECO:0000256" key="8">
    <source>
        <dbReference type="RuleBase" id="RU367071"/>
    </source>
</evidence>
<dbReference type="GO" id="GO:0005681">
    <property type="term" value="C:spliceosomal complex"/>
    <property type="evidence" value="ECO:0007669"/>
    <property type="project" value="UniProtKB-UniRule"/>
</dbReference>
<feature type="region of interest" description="Disordered" evidence="10">
    <location>
        <begin position="494"/>
        <end position="603"/>
    </location>
</feature>
<comment type="subunit">
    <text evidence="8">Associated with the spliceosome.</text>
</comment>
<keyword evidence="6 8" id="KW-0508">mRNA splicing</keyword>
<feature type="compositionally biased region" description="Basic residues" evidence="10">
    <location>
        <begin position="544"/>
        <end position="570"/>
    </location>
</feature>
<protein>
    <recommendedName>
        <fullName evidence="3 8">Pre-mRNA-splicing factor SLU7</fullName>
    </recommendedName>
</protein>
<comment type="similarity">
    <text evidence="2 8">Belongs to the SLU7 family.</text>
</comment>
<evidence type="ECO:0000256" key="10">
    <source>
        <dbReference type="SAM" id="MobiDB-lite"/>
    </source>
</evidence>
<evidence type="ECO:0000256" key="6">
    <source>
        <dbReference type="ARBA" id="ARBA00023187"/>
    </source>
</evidence>
<accession>A0A7R8Z468</accession>
<gene>
    <name evidence="12" type="ORF">TDIB3V08_LOCUS1733</name>
</gene>
<organism evidence="12">
    <name type="scientific">Timema douglasi</name>
    <name type="common">Walking stick</name>
    <dbReference type="NCBI Taxonomy" id="61478"/>
    <lineage>
        <taxon>Eukaryota</taxon>
        <taxon>Metazoa</taxon>
        <taxon>Ecdysozoa</taxon>
        <taxon>Arthropoda</taxon>
        <taxon>Hexapoda</taxon>
        <taxon>Insecta</taxon>
        <taxon>Pterygota</taxon>
        <taxon>Neoptera</taxon>
        <taxon>Polyneoptera</taxon>
        <taxon>Phasmatodea</taxon>
        <taxon>Timematodea</taxon>
        <taxon>Timematoidea</taxon>
        <taxon>Timematidae</taxon>
        <taxon>Timema</taxon>
    </lineage>
</organism>
<evidence type="ECO:0000256" key="3">
    <source>
        <dbReference type="ARBA" id="ARBA00021377"/>
    </source>
</evidence>
<keyword evidence="5 8" id="KW-0747">Spliceosome</keyword>
<evidence type="ECO:0000256" key="7">
    <source>
        <dbReference type="ARBA" id="ARBA00023242"/>
    </source>
</evidence>
<dbReference type="AlphaFoldDB" id="A0A7R8Z468"/>
<keyword evidence="4 8" id="KW-0507">mRNA processing</keyword>
<reference evidence="12" key="1">
    <citation type="submission" date="2020-11" db="EMBL/GenBank/DDBJ databases">
        <authorList>
            <person name="Tran Van P."/>
        </authorList>
    </citation>
    <scope>NUCLEOTIDE SEQUENCE</scope>
</reference>
<evidence type="ECO:0000259" key="11">
    <source>
        <dbReference type="Pfam" id="PF11708"/>
    </source>
</evidence>
<feature type="region of interest" description="Disordered" evidence="10">
    <location>
        <begin position="64"/>
        <end position="84"/>
    </location>
</feature>
<evidence type="ECO:0000313" key="12">
    <source>
        <dbReference type="EMBL" id="CAD7195344.1"/>
    </source>
</evidence>
<feature type="coiled-coil region" evidence="9">
    <location>
        <begin position="218"/>
        <end position="250"/>
    </location>
</feature>
<dbReference type="PANTHER" id="PTHR12942:SF2">
    <property type="entry name" value="PRE-MRNA-SPLICING FACTOR SLU7"/>
    <property type="match status" value="1"/>
</dbReference>
<keyword evidence="9" id="KW-0175">Coiled coil</keyword>
<comment type="subcellular location">
    <subcellularLocation>
        <location evidence="1 8">Nucleus</location>
    </subcellularLocation>
</comment>
<dbReference type="InterPro" id="IPR039974">
    <property type="entry name" value="Splicing_factor_SLU7"/>
</dbReference>
<dbReference type="GO" id="GO:0000398">
    <property type="term" value="P:mRNA splicing, via spliceosome"/>
    <property type="evidence" value="ECO:0007669"/>
    <property type="project" value="UniProtKB-UniRule"/>
</dbReference>
<dbReference type="InterPro" id="IPR021715">
    <property type="entry name" value="Slu7_dom"/>
</dbReference>
<proteinExistence type="inferred from homology"/>
<name>A0A7R8Z468_TIMDO</name>
<keyword evidence="7 8" id="KW-0539">Nucleus</keyword>
<comment type="function">
    <text evidence="8">Involved in pre-mRNA splicing.</text>
</comment>
<evidence type="ECO:0000256" key="2">
    <source>
        <dbReference type="ARBA" id="ARBA00007203"/>
    </source>
</evidence>
<feature type="compositionally biased region" description="Basic and acidic residues" evidence="10">
    <location>
        <begin position="571"/>
        <end position="603"/>
    </location>
</feature>